<dbReference type="PANTHER" id="PTHR34448">
    <property type="entry name" value="AMINOPEPTIDASE"/>
    <property type="match status" value="1"/>
</dbReference>
<dbReference type="InterPro" id="IPR035097">
    <property type="entry name" value="M29_N-terminal"/>
</dbReference>
<keyword evidence="6" id="KW-0645">Protease</keyword>
<dbReference type="Gene3D" id="3.40.1830.10">
    <property type="entry name" value="Thermophilic metalloprotease (M29)"/>
    <property type="match status" value="1"/>
</dbReference>
<keyword evidence="8" id="KW-0378">Hydrolase</keyword>
<keyword evidence="7" id="KW-0479">Metal-binding</keyword>
<gene>
    <name evidence="10" type="ORF">J4H85_09560</name>
</gene>
<dbReference type="InterPro" id="IPR000787">
    <property type="entry name" value="Peptidase_M29"/>
</dbReference>
<keyword evidence="9" id="KW-0482">Metalloprotease</keyword>
<comment type="cofactor">
    <cofactor evidence="3">
        <name>Zn(2+)</name>
        <dbReference type="ChEBI" id="CHEBI:29105"/>
    </cofactor>
</comment>
<evidence type="ECO:0000256" key="8">
    <source>
        <dbReference type="ARBA" id="ARBA00022801"/>
    </source>
</evidence>
<evidence type="ECO:0000256" key="1">
    <source>
        <dbReference type="ARBA" id="ARBA00001941"/>
    </source>
</evidence>
<sequence>MSRWRELAHHLAEVNEVGTGTRVSIFATSASVLDAVAEFVDEVYRRGGMPQVQLVEERYDRSALAFADPETLRAPAPMELASMQWADVHVSFRGMEAPAADLDGTRLGWQREGKGVVSTARWQGTRWTLVRIPSPEWADLIGVPLAQLESEFFAGTLADWAAHRRHLDRLCTRLNDVETVRIVDRDTDLTLRCAGRTWVPFAGDANLPDGEVATAPHDDGVDGHIAFPGSFWFAGTEIADLRLTFAGGKVVDAAATRGAEFVGRMLDAPGARRVGELGIGTNPHVRTMTGDLLIDEKILGTVHIALGRSYPECGGTNESTIHWDIIKDLRRTGRLEADDLTLIDGETIAPILSGREH</sequence>
<dbReference type="Pfam" id="PF02073">
    <property type="entry name" value="Peptidase_M29"/>
    <property type="match status" value="1"/>
</dbReference>
<dbReference type="GO" id="GO:0046872">
    <property type="term" value="F:metal ion binding"/>
    <property type="evidence" value="ECO:0007669"/>
    <property type="project" value="UniProtKB-KW"/>
</dbReference>
<comment type="similarity">
    <text evidence="4">Belongs to the peptidase M29 family.</text>
</comment>
<name>A0A939TKG4_9MICO</name>
<dbReference type="GO" id="GO:0008237">
    <property type="term" value="F:metallopeptidase activity"/>
    <property type="evidence" value="ECO:0007669"/>
    <property type="project" value="UniProtKB-KW"/>
</dbReference>
<evidence type="ECO:0000256" key="5">
    <source>
        <dbReference type="ARBA" id="ARBA00022438"/>
    </source>
</evidence>
<evidence type="ECO:0000256" key="7">
    <source>
        <dbReference type="ARBA" id="ARBA00022723"/>
    </source>
</evidence>
<protein>
    <submittedName>
        <fullName evidence="10">Aminopeptidase</fullName>
    </submittedName>
</protein>
<dbReference type="SUPFAM" id="SSF144052">
    <property type="entry name" value="Thermophilic metalloprotease-like"/>
    <property type="match status" value="1"/>
</dbReference>
<keyword evidence="5 10" id="KW-0031">Aminopeptidase</keyword>
<dbReference type="PANTHER" id="PTHR34448:SF1">
    <property type="entry name" value="BLL6088 PROTEIN"/>
    <property type="match status" value="1"/>
</dbReference>
<evidence type="ECO:0000313" key="10">
    <source>
        <dbReference type="EMBL" id="MBO2990236.1"/>
    </source>
</evidence>
<reference evidence="10" key="1">
    <citation type="submission" date="2021-03" db="EMBL/GenBank/DDBJ databases">
        <title>Leucobacter chromiisoli sp. nov., isolated from chromium-containing soil of chemical plant.</title>
        <authorList>
            <person name="Xu Z."/>
        </authorList>
    </citation>
    <scope>NUCLEOTIDE SEQUENCE</scope>
    <source>
        <strain evidence="10">K 70/01</strain>
    </source>
</reference>
<dbReference type="AlphaFoldDB" id="A0A939TKG4"/>
<proteinExistence type="inferred from homology"/>
<dbReference type="RefSeq" id="WP_208239075.1">
    <property type="nucleotide sequence ID" value="NZ_BAAAQU010000002.1"/>
</dbReference>
<dbReference type="GO" id="GO:0006508">
    <property type="term" value="P:proteolysis"/>
    <property type="evidence" value="ECO:0007669"/>
    <property type="project" value="UniProtKB-KW"/>
</dbReference>
<comment type="cofactor">
    <cofactor evidence="2">
        <name>Mg(2+)</name>
        <dbReference type="ChEBI" id="CHEBI:18420"/>
    </cofactor>
</comment>
<comment type="cofactor">
    <cofactor evidence="1">
        <name>Co(2+)</name>
        <dbReference type="ChEBI" id="CHEBI:48828"/>
    </cofactor>
</comment>
<evidence type="ECO:0000256" key="9">
    <source>
        <dbReference type="ARBA" id="ARBA00023049"/>
    </source>
</evidence>
<organism evidence="10 11">
    <name type="scientific">Leucobacter tardus</name>
    <dbReference type="NCBI Taxonomy" id="501483"/>
    <lineage>
        <taxon>Bacteria</taxon>
        <taxon>Bacillati</taxon>
        <taxon>Actinomycetota</taxon>
        <taxon>Actinomycetes</taxon>
        <taxon>Micrococcales</taxon>
        <taxon>Microbacteriaceae</taxon>
        <taxon>Leucobacter</taxon>
    </lineage>
</organism>
<dbReference type="InterPro" id="IPR052170">
    <property type="entry name" value="M29_Exopeptidase"/>
</dbReference>
<dbReference type="Proteomes" id="UP000668403">
    <property type="component" value="Unassembled WGS sequence"/>
</dbReference>
<evidence type="ECO:0000256" key="2">
    <source>
        <dbReference type="ARBA" id="ARBA00001946"/>
    </source>
</evidence>
<evidence type="ECO:0000313" key="11">
    <source>
        <dbReference type="Proteomes" id="UP000668403"/>
    </source>
</evidence>
<dbReference type="EMBL" id="JAGFBF010000005">
    <property type="protein sequence ID" value="MBO2990236.1"/>
    <property type="molecule type" value="Genomic_DNA"/>
</dbReference>
<dbReference type="GO" id="GO:0004177">
    <property type="term" value="F:aminopeptidase activity"/>
    <property type="evidence" value="ECO:0007669"/>
    <property type="project" value="UniProtKB-KW"/>
</dbReference>
<evidence type="ECO:0000256" key="6">
    <source>
        <dbReference type="ARBA" id="ARBA00022670"/>
    </source>
</evidence>
<comment type="caution">
    <text evidence="10">The sequence shown here is derived from an EMBL/GenBank/DDBJ whole genome shotgun (WGS) entry which is preliminary data.</text>
</comment>
<keyword evidence="11" id="KW-1185">Reference proteome</keyword>
<evidence type="ECO:0000256" key="3">
    <source>
        <dbReference type="ARBA" id="ARBA00001947"/>
    </source>
</evidence>
<evidence type="ECO:0000256" key="4">
    <source>
        <dbReference type="ARBA" id="ARBA00008236"/>
    </source>
</evidence>
<accession>A0A939TKG4</accession>